<dbReference type="CDD" id="cd19077">
    <property type="entry name" value="AKR_AKR8A1-2"/>
    <property type="match status" value="1"/>
</dbReference>
<evidence type="ECO:0000313" key="4">
    <source>
        <dbReference type="Proteomes" id="UP000319160"/>
    </source>
</evidence>
<gene>
    <name evidence="3" type="ORF">FHL15_003137</name>
</gene>
<dbReference type="Proteomes" id="UP000319160">
    <property type="component" value="Unassembled WGS sequence"/>
</dbReference>
<dbReference type="InterPro" id="IPR036812">
    <property type="entry name" value="NAD(P)_OxRdtase_dom_sf"/>
</dbReference>
<sequence>MPTLVGREVSNNGLGLMRLTRPGASIPDEDAFALLKAAIAAGVNCWNGADFYGTPANNSLHLLSRYFAAYPEDADKVVISIKSGLVDMRTFSLDCSPEAVRNFVANANSILGGRKRIDIFGMARVDPKVPVEDTIKALAALVSEGAIGGIQLSEVGPETIRRAASISKIDMVEAEVSLWAPEIFSNGVAATCDELNIPIVAHTPLGAGMLTGKFRSPDDLEPNDHHRFFPRFQPENFHKNLELVDSLNKIAKSKDCTSAQLALSWIKLQSKKSGVPPLIPVFGARTGARIAENTKDIDLTDEDLQEIEKILASFPVAGTRYPAPAMKLVEY</sequence>
<dbReference type="AlphaFoldDB" id="A0A553I711"/>
<comment type="caution">
    <text evidence="3">The sequence shown here is derived from an EMBL/GenBank/DDBJ whole genome shotgun (WGS) entry which is preliminary data.</text>
</comment>
<proteinExistence type="predicted"/>
<feature type="domain" description="NADP-dependent oxidoreductase" evidence="2">
    <location>
        <begin position="13"/>
        <end position="311"/>
    </location>
</feature>
<dbReference type="GO" id="GO:0005737">
    <property type="term" value="C:cytoplasm"/>
    <property type="evidence" value="ECO:0007669"/>
    <property type="project" value="TreeGrafter"/>
</dbReference>
<dbReference type="OrthoDB" id="37537at2759"/>
<dbReference type="EMBL" id="VFLP01000013">
    <property type="protein sequence ID" value="TRX95995.1"/>
    <property type="molecule type" value="Genomic_DNA"/>
</dbReference>
<evidence type="ECO:0000259" key="2">
    <source>
        <dbReference type="Pfam" id="PF00248"/>
    </source>
</evidence>
<organism evidence="3 4">
    <name type="scientific">Xylaria flabelliformis</name>
    <dbReference type="NCBI Taxonomy" id="2512241"/>
    <lineage>
        <taxon>Eukaryota</taxon>
        <taxon>Fungi</taxon>
        <taxon>Dikarya</taxon>
        <taxon>Ascomycota</taxon>
        <taxon>Pezizomycotina</taxon>
        <taxon>Sordariomycetes</taxon>
        <taxon>Xylariomycetidae</taxon>
        <taxon>Xylariales</taxon>
        <taxon>Xylariaceae</taxon>
        <taxon>Xylaria</taxon>
    </lineage>
</organism>
<evidence type="ECO:0000256" key="1">
    <source>
        <dbReference type="ARBA" id="ARBA00023002"/>
    </source>
</evidence>
<protein>
    <recommendedName>
        <fullName evidence="2">NADP-dependent oxidoreductase domain-containing protein</fullName>
    </recommendedName>
</protein>
<keyword evidence="4" id="KW-1185">Reference proteome</keyword>
<name>A0A553I711_9PEZI</name>
<dbReference type="PANTHER" id="PTHR43625:SF78">
    <property type="entry name" value="PYRIDOXAL REDUCTASE-RELATED"/>
    <property type="match status" value="1"/>
</dbReference>
<dbReference type="Pfam" id="PF00248">
    <property type="entry name" value="Aldo_ket_red"/>
    <property type="match status" value="1"/>
</dbReference>
<dbReference type="InterPro" id="IPR050791">
    <property type="entry name" value="Aldo-Keto_reductase"/>
</dbReference>
<dbReference type="Gene3D" id="3.20.20.100">
    <property type="entry name" value="NADP-dependent oxidoreductase domain"/>
    <property type="match status" value="1"/>
</dbReference>
<dbReference type="SUPFAM" id="SSF51430">
    <property type="entry name" value="NAD(P)-linked oxidoreductase"/>
    <property type="match status" value="1"/>
</dbReference>
<keyword evidence="1" id="KW-0560">Oxidoreductase</keyword>
<dbReference type="GO" id="GO:0016491">
    <property type="term" value="F:oxidoreductase activity"/>
    <property type="evidence" value="ECO:0007669"/>
    <property type="project" value="UniProtKB-KW"/>
</dbReference>
<dbReference type="InterPro" id="IPR023210">
    <property type="entry name" value="NADP_OxRdtase_dom"/>
</dbReference>
<accession>A0A553I711</accession>
<dbReference type="STRING" id="2512241.A0A553I711"/>
<dbReference type="PANTHER" id="PTHR43625">
    <property type="entry name" value="AFLATOXIN B1 ALDEHYDE REDUCTASE"/>
    <property type="match status" value="1"/>
</dbReference>
<evidence type="ECO:0000313" key="3">
    <source>
        <dbReference type="EMBL" id="TRX95995.1"/>
    </source>
</evidence>
<reference evidence="4" key="1">
    <citation type="submission" date="2019-06" db="EMBL/GenBank/DDBJ databases">
        <title>Draft genome sequence of the griseofulvin-producing fungus Xylaria cubensis strain G536.</title>
        <authorList>
            <person name="Mead M.E."/>
            <person name="Raja H.A."/>
            <person name="Steenwyk J.L."/>
            <person name="Knowles S.L."/>
            <person name="Oberlies N.H."/>
            <person name="Rokas A."/>
        </authorList>
    </citation>
    <scope>NUCLEOTIDE SEQUENCE [LARGE SCALE GENOMIC DNA]</scope>
    <source>
        <strain evidence="4">G536</strain>
    </source>
</reference>